<dbReference type="OrthoDB" id="9790815at2"/>
<dbReference type="GO" id="GO:0006006">
    <property type="term" value="P:glucose metabolic process"/>
    <property type="evidence" value="ECO:0007669"/>
    <property type="project" value="UniProtKB-KW"/>
</dbReference>
<dbReference type="Proteomes" id="UP000323866">
    <property type="component" value="Unassembled WGS sequence"/>
</dbReference>
<evidence type="ECO:0000256" key="1">
    <source>
        <dbReference type="ARBA" id="ARBA00005564"/>
    </source>
</evidence>
<dbReference type="GO" id="GO:0005829">
    <property type="term" value="C:cytosol"/>
    <property type="evidence" value="ECO:0007669"/>
    <property type="project" value="TreeGrafter"/>
</dbReference>
<feature type="signal peptide" evidence="3">
    <location>
        <begin position="1"/>
        <end position="19"/>
    </location>
</feature>
<evidence type="ECO:0000313" key="5">
    <source>
        <dbReference type="Proteomes" id="UP000323866"/>
    </source>
</evidence>
<evidence type="ECO:0000313" key="4">
    <source>
        <dbReference type="EMBL" id="KAA6435915.1"/>
    </source>
</evidence>
<proteinExistence type="inferred from homology"/>
<protein>
    <submittedName>
        <fullName evidence="4">Lactonase family protein</fullName>
    </submittedName>
</protein>
<dbReference type="InterPro" id="IPR019405">
    <property type="entry name" value="Lactonase_7-beta_prop"/>
</dbReference>
<dbReference type="FunFam" id="2.130.10.10:FF:000306">
    <property type="entry name" value="3-carboxymuconate cyclase"/>
    <property type="match status" value="1"/>
</dbReference>
<feature type="chain" id="PRO_5024465880" evidence="3">
    <location>
        <begin position="20"/>
        <end position="390"/>
    </location>
</feature>
<dbReference type="GO" id="GO:0017057">
    <property type="term" value="F:6-phosphogluconolactonase activity"/>
    <property type="evidence" value="ECO:0007669"/>
    <property type="project" value="TreeGrafter"/>
</dbReference>
<name>A0A5M8QIR7_9BACT</name>
<dbReference type="PANTHER" id="PTHR30344">
    <property type="entry name" value="6-PHOSPHOGLUCONOLACTONASE-RELATED"/>
    <property type="match status" value="1"/>
</dbReference>
<dbReference type="Gene3D" id="2.130.10.10">
    <property type="entry name" value="YVTN repeat-like/Quinoprotein amine dehydrogenase"/>
    <property type="match status" value="1"/>
</dbReference>
<dbReference type="InterPro" id="IPR011048">
    <property type="entry name" value="Haem_d1_sf"/>
</dbReference>
<evidence type="ECO:0000256" key="3">
    <source>
        <dbReference type="SAM" id="SignalP"/>
    </source>
</evidence>
<reference evidence="4 5" key="1">
    <citation type="submission" date="2019-07" db="EMBL/GenBank/DDBJ databases">
        <authorList>
            <person name="Qu J.-H."/>
        </authorList>
    </citation>
    <scope>NUCLEOTIDE SEQUENCE [LARGE SCALE GENOMIC DNA]</scope>
    <source>
        <strain evidence="4 5">MDT1-10-3</strain>
    </source>
</reference>
<dbReference type="PANTHER" id="PTHR30344:SF1">
    <property type="entry name" value="6-PHOSPHOGLUCONOLACTONASE"/>
    <property type="match status" value="1"/>
</dbReference>
<accession>A0A5M8QIR7</accession>
<gene>
    <name evidence="4" type="ORF">FOE74_05750</name>
</gene>
<keyword evidence="3" id="KW-0732">Signal</keyword>
<dbReference type="AlphaFoldDB" id="A0A5M8QIR7"/>
<dbReference type="Pfam" id="PF10282">
    <property type="entry name" value="Lactonase"/>
    <property type="match status" value="1"/>
</dbReference>
<dbReference type="InterPro" id="IPR050282">
    <property type="entry name" value="Cycloisomerase_2"/>
</dbReference>
<evidence type="ECO:0000256" key="2">
    <source>
        <dbReference type="ARBA" id="ARBA00022526"/>
    </source>
</evidence>
<sequence>MQSMKLQTAFLALLGITLAACTSVKQVISKKEYMVYVGTYAKPDAEGILAYRLNEETGTLTKVFGVKAGENPSFLTLSQDRKNLYAVSETAAYEGQKSGAVSAFAVDQKTGHLTFLNRQPSLGGAPCYISLDHQNKVALVANYVGGNVAAFQIQPNGHLSAPTDMEQHVGKGPKPQQNAAHAHCILPDPKNRFALAVDLGIDQIISYRLDPAGKLERQAQPAFTTAPGAGPRHLTFHPNLRFAYVINELNSTLTAFTYNPETGALTEVATVSTLPAGYTGESFCADVHVSQDGRFLYGSNRGHNSIAVFQIDSNTNQLTLVEHVSTQGNWPRNFALSPSGKTMLVANQRSNNITTYKVDTRTGQLTYTGQSTEVAAPVCLQVVPDFPETK</sequence>
<organism evidence="4 5">
    <name type="scientific">Rufibacter glacialis</name>
    <dbReference type="NCBI Taxonomy" id="1259555"/>
    <lineage>
        <taxon>Bacteria</taxon>
        <taxon>Pseudomonadati</taxon>
        <taxon>Bacteroidota</taxon>
        <taxon>Cytophagia</taxon>
        <taxon>Cytophagales</taxon>
        <taxon>Hymenobacteraceae</taxon>
        <taxon>Rufibacter</taxon>
    </lineage>
</organism>
<comment type="similarity">
    <text evidence="1">Belongs to the cycloisomerase 2 family.</text>
</comment>
<dbReference type="SUPFAM" id="SSF51004">
    <property type="entry name" value="C-terminal (heme d1) domain of cytochrome cd1-nitrite reductase"/>
    <property type="match status" value="1"/>
</dbReference>
<reference evidence="4 5" key="2">
    <citation type="submission" date="2019-09" db="EMBL/GenBank/DDBJ databases">
        <title>A bacterium isolated from glacier soil.</title>
        <authorList>
            <person name="Liu Q."/>
        </authorList>
    </citation>
    <scope>NUCLEOTIDE SEQUENCE [LARGE SCALE GENOMIC DNA]</scope>
    <source>
        <strain evidence="4 5">MDT1-10-3</strain>
    </source>
</reference>
<keyword evidence="2" id="KW-0119">Carbohydrate metabolism</keyword>
<comment type="caution">
    <text evidence="4">The sequence shown here is derived from an EMBL/GenBank/DDBJ whole genome shotgun (WGS) entry which is preliminary data.</text>
</comment>
<dbReference type="PROSITE" id="PS51257">
    <property type="entry name" value="PROKAR_LIPOPROTEIN"/>
    <property type="match status" value="1"/>
</dbReference>
<keyword evidence="2" id="KW-0313">Glucose metabolism</keyword>
<dbReference type="EMBL" id="VKKZ01000019">
    <property type="protein sequence ID" value="KAA6435915.1"/>
    <property type="molecule type" value="Genomic_DNA"/>
</dbReference>
<dbReference type="InterPro" id="IPR015943">
    <property type="entry name" value="WD40/YVTN_repeat-like_dom_sf"/>
</dbReference>